<evidence type="ECO:0000313" key="3">
    <source>
        <dbReference type="Proteomes" id="UP000250140"/>
    </source>
</evidence>
<name>A0A8E2EV48_9PEZI</name>
<sequence length="486" mass="53182">MRNSVMFPPTATTIPYRLAGLAGLILGHRLIPSLGPYQSMESHRTTHHSQSEHHPAPGVYTARELVSGALPLLESVILRLGRDAPNRVKAKDTLIDGLASSLAITGRESTLPLSYTASDTSRKEIAWQAYQIGKSLVRYVREVINADEADPDLKIYSQCDGHLWTPATASLLLGSRSSGDLMHLYNEWLHRMVLLRDALLPFENYEEVPLLIASSNSRGLRDFEEPRKVFLLECLTGIISQSAIVNVAKAFTGASLPQGGYGLQYSQGLVLPAFLSGSPSLHLLRYHPVRLDDSRTDLLFDYEHPIYYRAPRNEISQPEQRIPPGAWPPPSLMTLNPQVTKSSIGVNIGSDPSRRILQLQLDINTGISVSVDLGQIARGRRYAYQACKNPKKGFASALLHATARTLAQPGLVTSTKKKGDNQVHVFPAKDPLVGLALLGKLYPENVILLDEDEAPESAEKTGKGFGARFVVLQAASSQRINGIHGA</sequence>
<gene>
    <name evidence="2" type="ORF">AOQ84DRAFT_413575</name>
</gene>
<dbReference type="OrthoDB" id="3590765at2759"/>
<feature type="region of interest" description="Disordered" evidence="1">
    <location>
        <begin position="37"/>
        <end position="56"/>
    </location>
</feature>
<dbReference type="EMBL" id="KV750287">
    <property type="protein sequence ID" value="OCL05440.1"/>
    <property type="molecule type" value="Genomic_DNA"/>
</dbReference>
<evidence type="ECO:0000313" key="2">
    <source>
        <dbReference type="EMBL" id="OCL05440.1"/>
    </source>
</evidence>
<organism evidence="2 3">
    <name type="scientific">Glonium stellatum</name>
    <dbReference type="NCBI Taxonomy" id="574774"/>
    <lineage>
        <taxon>Eukaryota</taxon>
        <taxon>Fungi</taxon>
        <taxon>Dikarya</taxon>
        <taxon>Ascomycota</taxon>
        <taxon>Pezizomycotina</taxon>
        <taxon>Dothideomycetes</taxon>
        <taxon>Pleosporomycetidae</taxon>
        <taxon>Gloniales</taxon>
        <taxon>Gloniaceae</taxon>
        <taxon>Glonium</taxon>
    </lineage>
</organism>
<protein>
    <submittedName>
        <fullName evidence="2">Uncharacterized protein</fullName>
    </submittedName>
</protein>
<reference evidence="2 3" key="1">
    <citation type="journal article" date="2016" name="Nat. Commun.">
        <title>Ectomycorrhizal ecology is imprinted in the genome of the dominant symbiotic fungus Cenococcum geophilum.</title>
        <authorList>
            <consortium name="DOE Joint Genome Institute"/>
            <person name="Peter M."/>
            <person name="Kohler A."/>
            <person name="Ohm R.A."/>
            <person name="Kuo A."/>
            <person name="Krutzmann J."/>
            <person name="Morin E."/>
            <person name="Arend M."/>
            <person name="Barry K.W."/>
            <person name="Binder M."/>
            <person name="Choi C."/>
            <person name="Clum A."/>
            <person name="Copeland A."/>
            <person name="Grisel N."/>
            <person name="Haridas S."/>
            <person name="Kipfer T."/>
            <person name="LaButti K."/>
            <person name="Lindquist E."/>
            <person name="Lipzen A."/>
            <person name="Maire R."/>
            <person name="Meier B."/>
            <person name="Mihaltcheva S."/>
            <person name="Molinier V."/>
            <person name="Murat C."/>
            <person name="Poggeler S."/>
            <person name="Quandt C.A."/>
            <person name="Sperisen C."/>
            <person name="Tritt A."/>
            <person name="Tisserant E."/>
            <person name="Crous P.W."/>
            <person name="Henrissat B."/>
            <person name="Nehls U."/>
            <person name="Egli S."/>
            <person name="Spatafora J.W."/>
            <person name="Grigoriev I.V."/>
            <person name="Martin F.M."/>
        </authorList>
    </citation>
    <scope>NUCLEOTIDE SEQUENCE [LARGE SCALE GENOMIC DNA]</scope>
    <source>
        <strain evidence="2 3">CBS 207.34</strain>
    </source>
</reference>
<evidence type="ECO:0000256" key="1">
    <source>
        <dbReference type="SAM" id="MobiDB-lite"/>
    </source>
</evidence>
<keyword evidence="3" id="KW-1185">Reference proteome</keyword>
<accession>A0A8E2EV48</accession>
<dbReference type="AlphaFoldDB" id="A0A8E2EV48"/>
<feature type="compositionally biased region" description="Basic and acidic residues" evidence="1">
    <location>
        <begin position="41"/>
        <end position="55"/>
    </location>
</feature>
<dbReference type="Proteomes" id="UP000250140">
    <property type="component" value="Unassembled WGS sequence"/>
</dbReference>
<proteinExistence type="predicted"/>